<protein>
    <submittedName>
        <fullName evidence="3">Uncharacterized protein</fullName>
    </submittedName>
</protein>
<keyword evidence="2" id="KW-0812">Transmembrane</keyword>
<evidence type="ECO:0000256" key="2">
    <source>
        <dbReference type="SAM" id="Phobius"/>
    </source>
</evidence>
<feature type="compositionally biased region" description="Polar residues" evidence="1">
    <location>
        <begin position="11"/>
        <end position="21"/>
    </location>
</feature>
<dbReference type="Proteomes" id="UP000277212">
    <property type="component" value="Unassembled WGS sequence"/>
</dbReference>
<feature type="compositionally biased region" description="Basic residues" evidence="1">
    <location>
        <begin position="84"/>
        <end position="93"/>
    </location>
</feature>
<accession>A0A3M2SAM3</accession>
<proteinExistence type="predicted"/>
<keyword evidence="2" id="KW-0472">Membrane</keyword>
<dbReference type="AlphaFoldDB" id="A0A3M2SAM3"/>
<feature type="transmembrane region" description="Helical" evidence="2">
    <location>
        <begin position="102"/>
        <end position="124"/>
    </location>
</feature>
<feature type="region of interest" description="Disordered" evidence="1">
    <location>
        <begin position="396"/>
        <end position="415"/>
    </location>
</feature>
<feature type="region of interest" description="Disordered" evidence="1">
    <location>
        <begin position="219"/>
        <end position="246"/>
    </location>
</feature>
<comment type="caution">
    <text evidence="3">The sequence shown here is derived from an EMBL/GenBank/DDBJ whole genome shotgun (WGS) entry which is preliminary data.</text>
</comment>
<feature type="compositionally biased region" description="Basic and acidic residues" evidence="1">
    <location>
        <begin position="219"/>
        <end position="230"/>
    </location>
</feature>
<evidence type="ECO:0000256" key="1">
    <source>
        <dbReference type="SAM" id="MobiDB-lite"/>
    </source>
</evidence>
<gene>
    <name evidence="3" type="ORF">CDV36_005697</name>
</gene>
<organism evidence="3 4">
    <name type="scientific">Fusarium kuroshium</name>
    <dbReference type="NCBI Taxonomy" id="2010991"/>
    <lineage>
        <taxon>Eukaryota</taxon>
        <taxon>Fungi</taxon>
        <taxon>Dikarya</taxon>
        <taxon>Ascomycota</taxon>
        <taxon>Pezizomycotina</taxon>
        <taxon>Sordariomycetes</taxon>
        <taxon>Hypocreomycetidae</taxon>
        <taxon>Hypocreales</taxon>
        <taxon>Nectriaceae</taxon>
        <taxon>Fusarium</taxon>
        <taxon>Fusarium solani species complex</taxon>
    </lineage>
</organism>
<dbReference type="EMBL" id="NKUJ01000081">
    <property type="protein sequence ID" value="RMJ14610.1"/>
    <property type="molecule type" value="Genomic_DNA"/>
</dbReference>
<feature type="compositionally biased region" description="Basic and acidic residues" evidence="1">
    <location>
        <begin position="22"/>
        <end position="31"/>
    </location>
</feature>
<keyword evidence="4" id="KW-1185">Reference proteome</keyword>
<dbReference type="STRING" id="2010991.A0A3M2SAM3"/>
<keyword evidence="2" id="KW-1133">Transmembrane helix</keyword>
<sequence>MDLEDSRHRSISQTSLHSSYQAHERLSDISRLRPPSQLRRPYQSLNETSALLRSPGPLESMLKTTTETGDIGIFSIKPPTPSIGHRHPRRPRPERHNIRDHFALWLTSTSISLSIFVALFRGWLSIPLLDNVQFETNTVLQIFRYFSEPTKHKWPPTPSLPISISNTPKKAWAGWLGLIGSRSALSIGLTNPEALEVITNIRPYRCDLISVDRRPHYPHIHLQDRTKTTDDSDTPPTIDSSGTNLKGGLYKGNYSSDSMLAERGSVAQLSEGSQRDLLANEEVDGEEVITACQEEEQFREGFPEIPAPSRPENKLSQLEEYAMTSKGRAGRGRHRRNPATTTIAVPKDSIPTVPNPGEGANVGTPILSPSPISAAKQLRVTNSIPQLMKALPPLPDEALKAEPPHGTPSTETEVSTGLLYSSPVNTALPLEPEPNASTVALKSFFYDETLEPCSRQQLRPNPSRFKVRLRSSHSAGFQREGDDSSAVPERSSSNPIKPRLRLKVSRNKMNQKPLAHDASGKPSRNNSPS</sequence>
<name>A0A3M2SAM3_9HYPO</name>
<feature type="region of interest" description="Disordered" evidence="1">
    <location>
        <begin position="71"/>
        <end position="94"/>
    </location>
</feature>
<feature type="region of interest" description="Disordered" evidence="1">
    <location>
        <begin position="1"/>
        <end position="33"/>
    </location>
</feature>
<reference evidence="3 4" key="1">
    <citation type="submission" date="2017-06" db="EMBL/GenBank/DDBJ databases">
        <title>Comparative genomic analysis of Ambrosia Fusariam Clade fungi.</title>
        <authorList>
            <person name="Stajich J.E."/>
            <person name="Carrillo J."/>
            <person name="Kijimoto T."/>
            <person name="Eskalen A."/>
            <person name="O'Donnell K."/>
            <person name="Kasson M."/>
        </authorList>
    </citation>
    <scope>NUCLEOTIDE SEQUENCE [LARGE SCALE GENOMIC DNA]</scope>
    <source>
        <strain evidence="3">UCR3666</strain>
    </source>
</reference>
<dbReference type="OrthoDB" id="4156126at2759"/>
<evidence type="ECO:0000313" key="3">
    <source>
        <dbReference type="EMBL" id="RMJ14610.1"/>
    </source>
</evidence>
<evidence type="ECO:0000313" key="4">
    <source>
        <dbReference type="Proteomes" id="UP000277212"/>
    </source>
</evidence>
<feature type="region of interest" description="Disordered" evidence="1">
    <location>
        <begin position="455"/>
        <end position="529"/>
    </location>
</feature>